<dbReference type="SUPFAM" id="SSF81901">
    <property type="entry name" value="HCP-like"/>
    <property type="match status" value="1"/>
</dbReference>
<keyword evidence="4" id="KW-1185">Reference proteome</keyword>
<organism evidence="3 4">
    <name type="scientific">Christiangramia flava JLT2011</name>
    <dbReference type="NCBI Taxonomy" id="1229726"/>
    <lineage>
        <taxon>Bacteria</taxon>
        <taxon>Pseudomonadati</taxon>
        <taxon>Bacteroidota</taxon>
        <taxon>Flavobacteriia</taxon>
        <taxon>Flavobacteriales</taxon>
        <taxon>Flavobacteriaceae</taxon>
        <taxon>Christiangramia</taxon>
    </lineage>
</organism>
<dbReference type="RefSeq" id="WP_083645507.1">
    <property type="nucleotide sequence ID" value="NZ_AMRU01000016.1"/>
</dbReference>
<dbReference type="PROSITE" id="PS50293">
    <property type="entry name" value="TPR_REGION"/>
    <property type="match status" value="1"/>
</dbReference>
<name>A0A1L7I8I7_9FLAO</name>
<dbReference type="EMBL" id="CP016359">
    <property type="protein sequence ID" value="APU69918.1"/>
    <property type="molecule type" value="Genomic_DNA"/>
</dbReference>
<dbReference type="Proteomes" id="UP000186230">
    <property type="component" value="Chromosome"/>
</dbReference>
<dbReference type="KEGG" id="gfl:GRFL_3194"/>
<dbReference type="PROSITE" id="PS50005">
    <property type="entry name" value="TPR"/>
    <property type="match status" value="3"/>
</dbReference>
<dbReference type="InterPro" id="IPR019734">
    <property type="entry name" value="TPR_rpt"/>
</dbReference>
<keyword evidence="2" id="KW-0802">TPR repeat</keyword>
<dbReference type="OrthoDB" id="1149028at2"/>
<proteinExistence type="predicted"/>
<dbReference type="SUPFAM" id="SSF48452">
    <property type="entry name" value="TPR-like"/>
    <property type="match status" value="1"/>
</dbReference>
<dbReference type="InterPro" id="IPR051012">
    <property type="entry name" value="CellSynth/LPSAsmb/PSIAsmb"/>
</dbReference>
<evidence type="ECO:0000256" key="2">
    <source>
        <dbReference type="ARBA" id="ARBA00022803"/>
    </source>
</evidence>
<dbReference type="Gene3D" id="1.25.40.10">
    <property type="entry name" value="Tetratricopeptide repeat domain"/>
    <property type="match status" value="2"/>
</dbReference>
<reference evidence="3 4" key="1">
    <citation type="submission" date="2016-07" db="EMBL/GenBank/DDBJ databases">
        <title>Multi-omics approach to identify versatile polysaccharide utilization systems of a marine flavobacterium Gramella flava.</title>
        <authorList>
            <person name="Tang K."/>
        </authorList>
    </citation>
    <scope>NUCLEOTIDE SEQUENCE [LARGE SCALE GENOMIC DNA]</scope>
    <source>
        <strain evidence="3 4">JLT2011</strain>
    </source>
</reference>
<dbReference type="InterPro" id="IPR011990">
    <property type="entry name" value="TPR-like_helical_dom_sf"/>
</dbReference>
<dbReference type="Pfam" id="PF13432">
    <property type="entry name" value="TPR_16"/>
    <property type="match status" value="1"/>
</dbReference>
<gene>
    <name evidence="3" type="ORF">GRFL_3194</name>
</gene>
<dbReference type="STRING" id="1229726.GRFL_3194"/>
<dbReference type="Pfam" id="PF00515">
    <property type="entry name" value="TPR_1"/>
    <property type="match status" value="1"/>
</dbReference>
<accession>A0A1L7I8I7</accession>
<dbReference type="PANTHER" id="PTHR45586:SF1">
    <property type="entry name" value="LIPOPOLYSACCHARIDE ASSEMBLY PROTEIN B"/>
    <property type="match status" value="1"/>
</dbReference>
<protein>
    <submittedName>
        <fullName evidence="3">Uncharacterized protein</fullName>
    </submittedName>
</protein>
<evidence type="ECO:0000313" key="3">
    <source>
        <dbReference type="EMBL" id="APU69918.1"/>
    </source>
</evidence>
<keyword evidence="1" id="KW-0677">Repeat</keyword>
<evidence type="ECO:0000313" key="4">
    <source>
        <dbReference type="Proteomes" id="UP000186230"/>
    </source>
</evidence>
<sequence length="413" mass="46289">MKTNILTAALSFLTLAAVAQKDQVKNAEDAIDDGNYAEAQAQLKVAEQNLGELNDKWTESFYLYKGQAYYQDGKATSAEDLKTAAMAFEKAAEMGNEDAAETLSKLKNDMIQGAIDDQNSQNYASAAEKLLTSYEISKVDTIYLYYAANNYVQAENYDKAVEYLEMLNDLGYDGSTTTYTAVNIETGETETFNSKEQRDLMVKSPNYKDPSVEKEPSKKGEIASLIARIYINQKQYDKAVESIEAAKAANPDDVSLLMSEANMYYQMGDTEKAVGVLENAGEKDPNNPQTFNNIGLMYAELGKHEKAMENYNKALQLDDDYNEARINLIASLLNGERKIIDEMNSLGMSKADTKRYDELNAERQELYKETIPYLEKALEKDPSDQNVIKTAMNIYSNLGMQDKVDEMKAMLEQ</sequence>
<dbReference type="PANTHER" id="PTHR45586">
    <property type="entry name" value="TPR REPEAT-CONTAINING PROTEIN PA4667"/>
    <property type="match status" value="1"/>
</dbReference>
<evidence type="ECO:0000256" key="1">
    <source>
        <dbReference type="ARBA" id="ARBA00022737"/>
    </source>
</evidence>
<dbReference type="SMART" id="SM00028">
    <property type="entry name" value="TPR"/>
    <property type="match status" value="4"/>
</dbReference>
<dbReference type="AlphaFoldDB" id="A0A1L7I8I7"/>